<dbReference type="EMBL" id="KI546167">
    <property type="protein sequence ID" value="EST41783.1"/>
    <property type="molecule type" value="Genomic_DNA"/>
</dbReference>
<dbReference type="VEuPathDB" id="GiardiaDB:SS50377_25340"/>
<gene>
    <name evidence="1" type="ORF">SS50377_18616</name>
</gene>
<proteinExistence type="predicted"/>
<protein>
    <submittedName>
        <fullName evidence="1">Uncharacterized protein</fullName>
    </submittedName>
</protein>
<dbReference type="AlphaFoldDB" id="V6LC25"/>
<reference evidence="1" key="1">
    <citation type="journal article" date="2014" name="PLoS Genet.">
        <title>The Genome of Spironucleus salmonicida Highlights a Fish Pathogen Adapted to Fluctuating Environments.</title>
        <authorList>
            <person name="Xu F."/>
            <person name="Jerlstrom-Hultqvist J."/>
            <person name="Einarsson E."/>
            <person name="Astvaldsson A."/>
            <person name="Svard S.G."/>
            <person name="Andersson J.O."/>
        </authorList>
    </citation>
    <scope>NUCLEOTIDE SEQUENCE</scope>
</reference>
<sequence length="319" mass="35670">MTLIDELQKTGQYNLSFILQEICPTQIQTQIPDPQNLPLLNIPRLSNSPQIQANKAPIIISQRFEIPPFASFDDIFTYNSNILVLINSQTANPVLVIFSQNIPYPLPLKMQFILSSQIKNSDMIFHSNQGVLTLSLKSLVQRQFDFNNSQTASFSNANDILIFGPTILSIRQGVKQGFAQQVLSAKPFGSGCICTVGNQLIYMVESNMIINLPFTGSNLSVNGQFVAIQGDGVFCIYKENNNIIEMENQCRIEIEVRKFNVDSEGKVWFLGQNGQFGVIHQGKVIAVQEGVHDFCLNEEEIVFSVIGQKGVEIQRGYIE</sequence>
<evidence type="ECO:0000313" key="1">
    <source>
        <dbReference type="EMBL" id="EST41783.1"/>
    </source>
</evidence>
<organism evidence="1">
    <name type="scientific">Spironucleus salmonicida</name>
    <dbReference type="NCBI Taxonomy" id="348837"/>
    <lineage>
        <taxon>Eukaryota</taxon>
        <taxon>Metamonada</taxon>
        <taxon>Diplomonadida</taxon>
        <taxon>Hexamitidae</taxon>
        <taxon>Hexamitinae</taxon>
        <taxon>Spironucleus</taxon>
    </lineage>
</organism>
<name>V6LC25_9EUKA</name>
<accession>V6LC25</accession>